<gene>
    <name evidence="8" type="ORF">JF69_15020</name>
</gene>
<dbReference type="Pfam" id="PF02687">
    <property type="entry name" value="FtsX"/>
    <property type="match status" value="1"/>
</dbReference>
<feature type="domain" description="ABC3 transporter permease C-terminal" evidence="7">
    <location>
        <begin position="59"/>
        <end position="171"/>
    </location>
</feature>
<evidence type="ECO:0000313" key="8">
    <source>
        <dbReference type="EMBL" id="KJY49406.1"/>
    </source>
</evidence>
<sequence>MRGALSDLKAAPAVWAGVWLSLIVSQTAVCTIVAARRAIDAAYHGPDAGLGANLSGPAMLFSVVIAVFVMLWVVTAALNQRRHQLALLVLQGATPWQLLFGNLAIIIVLFIVAAVAASLLTPLAAPYLFDLLARAFELKLTYQATQLLASIGTGLAIAGVAVLAGAVLTVRTLSKIRPIEALRQSQNPPRQVNAFRVLLGTSLLVGAICVLIIPGTATRKIDPGELATHISGRNPIESRVTGFIGFSMGGMFLLIFALAVLAPYVMHWFTKGWTHLLPLPFSTWKLARQQAVGRIQRQNATIIPMTAGLSLLMTFSGVLHTLTDSLKNFASNGHSMNVNPHMLTNLMAMLGPALIIALVGAISGLMITARGRRLDLALTYVSGASTGQLRILGALDGLISMVTSVLLAFVITLLSTCGTAFMLQRYLGSAKISVQWGYWAVIALLAIVVGALVTGVQALCARSEDSVRVISRAVGE</sequence>
<feature type="transmembrane region" description="Helical" evidence="6">
    <location>
        <begin position="243"/>
        <end position="266"/>
    </location>
</feature>
<dbReference type="InterPro" id="IPR003838">
    <property type="entry name" value="ABC3_permease_C"/>
</dbReference>
<evidence type="ECO:0000256" key="1">
    <source>
        <dbReference type="ARBA" id="ARBA00004651"/>
    </source>
</evidence>
<dbReference type="EMBL" id="JWME01000013">
    <property type="protein sequence ID" value="KJY49406.1"/>
    <property type="molecule type" value="Genomic_DNA"/>
</dbReference>
<feature type="transmembrane region" description="Helical" evidence="6">
    <location>
        <begin position="12"/>
        <end position="34"/>
    </location>
</feature>
<feature type="transmembrane region" description="Helical" evidence="6">
    <location>
        <begin position="302"/>
        <end position="322"/>
    </location>
</feature>
<evidence type="ECO:0000259" key="7">
    <source>
        <dbReference type="Pfam" id="PF02687"/>
    </source>
</evidence>
<dbReference type="AlphaFoldDB" id="A0A0F4KW02"/>
<feature type="transmembrane region" description="Helical" evidence="6">
    <location>
        <begin position="398"/>
        <end position="424"/>
    </location>
</feature>
<accession>A0A0F4KW02</accession>
<dbReference type="GO" id="GO:0005886">
    <property type="term" value="C:plasma membrane"/>
    <property type="evidence" value="ECO:0007669"/>
    <property type="project" value="UniProtKB-SubCell"/>
</dbReference>
<comment type="caution">
    <text evidence="8">The sequence shown here is derived from an EMBL/GenBank/DDBJ whole genome shotgun (WGS) entry which is preliminary data.</text>
</comment>
<evidence type="ECO:0000256" key="4">
    <source>
        <dbReference type="ARBA" id="ARBA00022989"/>
    </source>
</evidence>
<organism evidence="8 9">
    <name type="scientific">Bifidobacterium asteroides</name>
    <dbReference type="NCBI Taxonomy" id="1684"/>
    <lineage>
        <taxon>Bacteria</taxon>
        <taxon>Bacillati</taxon>
        <taxon>Actinomycetota</taxon>
        <taxon>Actinomycetes</taxon>
        <taxon>Bifidobacteriales</taxon>
        <taxon>Bifidobacteriaceae</taxon>
        <taxon>Bifidobacterium</taxon>
    </lineage>
</organism>
<feature type="transmembrane region" description="Helical" evidence="6">
    <location>
        <begin position="436"/>
        <end position="460"/>
    </location>
</feature>
<dbReference type="Proteomes" id="UP000033648">
    <property type="component" value="Unassembled WGS sequence"/>
</dbReference>
<comment type="subcellular location">
    <subcellularLocation>
        <location evidence="1">Cell membrane</location>
        <topology evidence="1">Multi-pass membrane protein</topology>
    </subcellularLocation>
</comment>
<keyword evidence="3 6" id="KW-0812">Transmembrane</keyword>
<feature type="transmembrane region" description="Helical" evidence="6">
    <location>
        <begin position="194"/>
        <end position="213"/>
    </location>
</feature>
<name>A0A0F4KW02_9BIFI</name>
<feature type="transmembrane region" description="Helical" evidence="6">
    <location>
        <begin position="342"/>
        <end position="367"/>
    </location>
</feature>
<evidence type="ECO:0000256" key="3">
    <source>
        <dbReference type="ARBA" id="ARBA00022692"/>
    </source>
</evidence>
<feature type="transmembrane region" description="Helical" evidence="6">
    <location>
        <begin position="147"/>
        <end position="173"/>
    </location>
</feature>
<evidence type="ECO:0000256" key="6">
    <source>
        <dbReference type="SAM" id="Phobius"/>
    </source>
</evidence>
<evidence type="ECO:0000256" key="2">
    <source>
        <dbReference type="ARBA" id="ARBA00022475"/>
    </source>
</evidence>
<dbReference type="OrthoDB" id="3238095at2"/>
<keyword evidence="2" id="KW-1003">Cell membrane</keyword>
<reference evidence="8 9" key="1">
    <citation type="submission" date="2014-12" db="EMBL/GenBank/DDBJ databases">
        <title>Comparative genomics of the lactic acid bacteria isolated from the honey bee gut.</title>
        <authorList>
            <person name="Ellegaard K.M."/>
            <person name="Tamarit D."/>
            <person name="Javelind E."/>
            <person name="Olofsson T."/>
            <person name="Andersson S.G."/>
            <person name="Vasquez A."/>
        </authorList>
    </citation>
    <scope>NUCLEOTIDE SEQUENCE [LARGE SCALE GENOMIC DNA]</scope>
    <source>
        <strain evidence="8 9">Bin2</strain>
    </source>
</reference>
<feature type="transmembrane region" description="Helical" evidence="6">
    <location>
        <begin position="99"/>
        <end position="127"/>
    </location>
</feature>
<proteinExistence type="predicted"/>
<protein>
    <recommendedName>
        <fullName evidence="7">ABC3 transporter permease C-terminal domain-containing protein</fullName>
    </recommendedName>
</protein>
<feature type="transmembrane region" description="Helical" evidence="6">
    <location>
        <begin position="54"/>
        <end position="78"/>
    </location>
</feature>
<dbReference type="PATRIC" id="fig|1684.4.peg.1615"/>
<evidence type="ECO:0000256" key="5">
    <source>
        <dbReference type="ARBA" id="ARBA00023136"/>
    </source>
</evidence>
<keyword evidence="5 6" id="KW-0472">Membrane</keyword>
<evidence type="ECO:0000313" key="9">
    <source>
        <dbReference type="Proteomes" id="UP000033648"/>
    </source>
</evidence>
<keyword evidence="4 6" id="KW-1133">Transmembrane helix</keyword>